<evidence type="ECO:0000259" key="7">
    <source>
        <dbReference type="SMART" id="SM00849"/>
    </source>
</evidence>
<dbReference type="AlphaFoldDB" id="A0A149VZ51"/>
<dbReference type="InterPro" id="IPR052159">
    <property type="entry name" value="Competence_DNA_uptake"/>
</dbReference>
<feature type="transmembrane region" description="Helical" evidence="6">
    <location>
        <begin position="405"/>
        <end position="424"/>
    </location>
</feature>
<gene>
    <name evidence="8" type="ORF">FEMY_08570</name>
</gene>
<dbReference type="InterPro" id="IPR035681">
    <property type="entry name" value="ComA-like_MBL"/>
</dbReference>
<name>A0A149VZ51_9PROT</name>
<organism evidence="8 9">
    <name type="scientific">Ferrovum myxofaciens</name>
    <dbReference type="NCBI Taxonomy" id="416213"/>
    <lineage>
        <taxon>Bacteria</taxon>
        <taxon>Pseudomonadati</taxon>
        <taxon>Pseudomonadota</taxon>
        <taxon>Betaproteobacteria</taxon>
        <taxon>Ferrovales</taxon>
        <taxon>Ferrovaceae</taxon>
        <taxon>Ferrovum</taxon>
    </lineage>
</organism>
<dbReference type="STRING" id="1789004.FEMY_08570"/>
<keyword evidence="4 6" id="KW-1133">Transmembrane helix</keyword>
<dbReference type="InterPro" id="IPR004797">
    <property type="entry name" value="Competence_ComEC/Rec2"/>
</dbReference>
<feature type="transmembrane region" description="Helical" evidence="6">
    <location>
        <begin position="343"/>
        <end position="360"/>
    </location>
</feature>
<accession>A0A149VZ51</accession>
<evidence type="ECO:0000256" key="6">
    <source>
        <dbReference type="SAM" id="Phobius"/>
    </source>
</evidence>
<protein>
    <submittedName>
        <fullName evidence="8">ComEC family competence protein</fullName>
    </submittedName>
</protein>
<dbReference type="EMBL" id="LRRD01000013">
    <property type="protein sequence ID" value="KXW58458.1"/>
    <property type="molecule type" value="Genomic_DNA"/>
</dbReference>
<sequence length="783" mass="85490">MRLLLCAWILGILVLQAAPRLVPLSALEGASLVWALGVGALRHWPRGRSMLLFLALFLGGLVMANERARLRMAHRLPPRWEHQNLTLTGTLISLPEGRAGALHFKVAADPGSLLFPAEVALSEFALPLHDAPAELHPGQRWRWQCRVKSPHGQVNPGGFDSATWAWSEGILTQGSIDRRTPPVFLGWSHPGGIRGLHLFIEAQRDLLRQRLRRQLKDQPWGPVLIALVIGDQSTISPADWQLFWATGVGHLISISGLHITMLAGLVAKVTGLLSPSLRIRWLAGWLGASAYALIAGFSLPTQRTLAMITVLTLARFQKRPLPPSTLLLLAAALTLTGDPFASLSPSFWLSFGAVSWMVYAGAHQTGRLPFWKQEIHSQWAATWAMVPLLIWLFGQVSWISPLSNAFAIPLVSLGVVPLALLGLIPGLGFCLKMAHALMTGTAWGLDWLVRHSGPPLALPTPTLPVLIVATLGVGFLLAPRGIPGRWAGCLGLLGLVVSPLPRPDPGGLWLDLLDVGQGLAVVLRTARHTLVVDTGPRVSSEQDAGERVVIPALRSFGVRQLDGLLLSHGDLDHSGGLHSLVSAYPVPWILSPLPASHPLLHGIPHTRTCVAGMHWNWEGVDFEILYPDPEDLSDPTLKSNDRACVLRLTVGRLHVLLPADIEARSEQALLERSPEKLQADVLIVPHHGSKTSSTPAFLQAVAPRWSLFSVGDHNRFKHPNPVVWMRYGEAHSERLRTDQCGALELHMADHQIQGTVLRAVFPHYWESRCPETEPKAPPLEGPH</sequence>
<evidence type="ECO:0000313" key="9">
    <source>
        <dbReference type="Proteomes" id="UP000075653"/>
    </source>
</evidence>
<dbReference type="SUPFAM" id="SSF56281">
    <property type="entry name" value="Metallo-hydrolase/oxidoreductase"/>
    <property type="match status" value="1"/>
</dbReference>
<feature type="transmembrane region" description="Helical" evidence="6">
    <location>
        <begin position="461"/>
        <end position="478"/>
    </location>
</feature>
<feature type="domain" description="Metallo-beta-lactamase" evidence="7">
    <location>
        <begin position="517"/>
        <end position="687"/>
    </location>
</feature>
<dbReference type="InterPro" id="IPR036866">
    <property type="entry name" value="RibonucZ/Hydroxyglut_hydro"/>
</dbReference>
<feature type="transmembrane region" description="Helical" evidence="6">
    <location>
        <begin position="242"/>
        <end position="267"/>
    </location>
</feature>
<dbReference type="NCBIfam" id="TIGR00361">
    <property type="entry name" value="ComEC_Rec2"/>
    <property type="match status" value="1"/>
</dbReference>
<dbReference type="PANTHER" id="PTHR30619">
    <property type="entry name" value="DNA INTERNALIZATION/COMPETENCE PROTEIN COMEC/REC2"/>
    <property type="match status" value="1"/>
</dbReference>
<dbReference type="Pfam" id="PF13567">
    <property type="entry name" value="DUF4131"/>
    <property type="match status" value="1"/>
</dbReference>
<dbReference type="SMART" id="SM00849">
    <property type="entry name" value="Lactamase_B"/>
    <property type="match status" value="1"/>
</dbReference>
<dbReference type="Gene3D" id="3.60.15.10">
    <property type="entry name" value="Ribonuclease Z/Hydroxyacylglutathione hydrolase-like"/>
    <property type="match status" value="1"/>
</dbReference>
<feature type="transmembrane region" description="Helical" evidence="6">
    <location>
        <begin position="50"/>
        <end position="68"/>
    </location>
</feature>
<evidence type="ECO:0000256" key="3">
    <source>
        <dbReference type="ARBA" id="ARBA00022692"/>
    </source>
</evidence>
<comment type="subcellular location">
    <subcellularLocation>
        <location evidence="1">Cell membrane</location>
        <topology evidence="1">Multi-pass membrane protein</topology>
    </subcellularLocation>
</comment>
<dbReference type="RefSeq" id="WP_062187774.1">
    <property type="nucleotide sequence ID" value="NZ_LRRD01000013.1"/>
</dbReference>
<evidence type="ECO:0000256" key="4">
    <source>
        <dbReference type="ARBA" id="ARBA00022989"/>
    </source>
</evidence>
<dbReference type="Proteomes" id="UP000075653">
    <property type="component" value="Unassembled WGS sequence"/>
</dbReference>
<dbReference type="InterPro" id="IPR004477">
    <property type="entry name" value="ComEC_N"/>
</dbReference>
<dbReference type="GO" id="GO:0030420">
    <property type="term" value="P:establishment of competence for transformation"/>
    <property type="evidence" value="ECO:0007669"/>
    <property type="project" value="InterPro"/>
</dbReference>
<comment type="caution">
    <text evidence="8">The sequence shown here is derived from an EMBL/GenBank/DDBJ whole genome shotgun (WGS) entry which is preliminary data.</text>
</comment>
<feature type="transmembrane region" description="Helical" evidence="6">
    <location>
        <begin position="279"/>
        <end position="299"/>
    </location>
</feature>
<keyword evidence="2" id="KW-1003">Cell membrane</keyword>
<dbReference type="InterPro" id="IPR001279">
    <property type="entry name" value="Metallo-B-lactamas"/>
</dbReference>
<evidence type="ECO:0000256" key="5">
    <source>
        <dbReference type="ARBA" id="ARBA00023136"/>
    </source>
</evidence>
<feature type="transmembrane region" description="Helical" evidence="6">
    <location>
        <begin position="380"/>
        <end position="399"/>
    </location>
</feature>
<proteinExistence type="predicted"/>
<keyword evidence="3 6" id="KW-0812">Transmembrane</keyword>
<reference evidence="8 9" key="1">
    <citation type="submission" date="2016-01" db="EMBL/GenBank/DDBJ databases">
        <title>Genome sequence of the acidophilic iron oxidising Ferrovum strain Z-31.</title>
        <authorList>
            <person name="Poehlein A."/>
            <person name="Ullrich S.R."/>
            <person name="Schloemann M."/>
            <person name="Muehling M."/>
            <person name="Daniel R."/>
        </authorList>
    </citation>
    <scope>NUCLEOTIDE SEQUENCE [LARGE SCALE GENOMIC DNA]</scope>
    <source>
        <strain evidence="8 9">Z-31</strain>
    </source>
</reference>
<dbReference type="GO" id="GO:0005886">
    <property type="term" value="C:plasma membrane"/>
    <property type="evidence" value="ECO:0007669"/>
    <property type="project" value="UniProtKB-SubCell"/>
</dbReference>
<dbReference type="Pfam" id="PF03772">
    <property type="entry name" value="Competence"/>
    <property type="match status" value="1"/>
</dbReference>
<dbReference type="CDD" id="cd07731">
    <property type="entry name" value="ComA-like_MBL-fold"/>
    <property type="match status" value="1"/>
</dbReference>
<evidence type="ECO:0000256" key="1">
    <source>
        <dbReference type="ARBA" id="ARBA00004651"/>
    </source>
</evidence>
<dbReference type="PANTHER" id="PTHR30619:SF1">
    <property type="entry name" value="RECOMBINATION PROTEIN 2"/>
    <property type="match status" value="1"/>
</dbReference>
<evidence type="ECO:0000256" key="2">
    <source>
        <dbReference type="ARBA" id="ARBA00022475"/>
    </source>
</evidence>
<dbReference type="NCBIfam" id="TIGR00360">
    <property type="entry name" value="ComEC_N-term"/>
    <property type="match status" value="1"/>
</dbReference>
<dbReference type="PATRIC" id="fig|1789004.3.peg.869"/>
<dbReference type="InterPro" id="IPR025405">
    <property type="entry name" value="DUF4131"/>
</dbReference>
<evidence type="ECO:0000313" key="8">
    <source>
        <dbReference type="EMBL" id="KXW58458.1"/>
    </source>
</evidence>
<keyword evidence="5 6" id="KW-0472">Membrane</keyword>
<dbReference type="Pfam" id="PF00753">
    <property type="entry name" value="Lactamase_B"/>
    <property type="match status" value="1"/>
</dbReference>
<keyword evidence="9" id="KW-1185">Reference proteome</keyword>